<comment type="subcellular location">
    <subcellularLocation>
        <location evidence="1">Cell membrane</location>
        <topology evidence="1">Multi-pass membrane protein</topology>
    </subcellularLocation>
</comment>
<protein>
    <submittedName>
        <fullName evidence="8">DoxX family protein</fullName>
    </submittedName>
</protein>
<dbReference type="RefSeq" id="WP_307632007.1">
    <property type="nucleotide sequence ID" value="NZ_JAPHEH010000001.1"/>
</dbReference>
<dbReference type="Proteomes" id="UP001154240">
    <property type="component" value="Unassembled WGS sequence"/>
</dbReference>
<reference evidence="8" key="1">
    <citation type="journal article" date="2022" name="bioRxiv">
        <title>Thiovibrio frasassiensisgen. nov., sp. nov., an autotrophic, elemental sulfur disproportionating bacterium isolated from sulfidic karst sediment, and proposal of Thiovibrionaceae fam. nov.</title>
        <authorList>
            <person name="Aronson H."/>
            <person name="Thomas C."/>
            <person name="Bhattacharyya M."/>
            <person name="Eckstein S."/>
            <person name="Jensen S."/>
            <person name="Barco R."/>
            <person name="Macalady J."/>
            <person name="Amend J."/>
        </authorList>
    </citation>
    <scope>NUCLEOTIDE SEQUENCE</scope>
    <source>
        <strain evidence="8">RS19-109</strain>
    </source>
</reference>
<comment type="caution">
    <text evidence="8">The sequence shown here is derived from an EMBL/GenBank/DDBJ whole genome shotgun (WGS) entry which is preliminary data.</text>
</comment>
<evidence type="ECO:0000256" key="4">
    <source>
        <dbReference type="ARBA" id="ARBA00022692"/>
    </source>
</evidence>
<evidence type="ECO:0000313" key="9">
    <source>
        <dbReference type="Proteomes" id="UP001154240"/>
    </source>
</evidence>
<evidence type="ECO:0000313" key="8">
    <source>
        <dbReference type="EMBL" id="MDG4475031.1"/>
    </source>
</evidence>
<organism evidence="8 9">
    <name type="scientific">Thiovibrio frasassiensis</name>
    <dbReference type="NCBI Taxonomy" id="2984131"/>
    <lineage>
        <taxon>Bacteria</taxon>
        <taxon>Pseudomonadati</taxon>
        <taxon>Thermodesulfobacteriota</taxon>
        <taxon>Desulfobulbia</taxon>
        <taxon>Desulfobulbales</taxon>
        <taxon>Thiovibrionaceae</taxon>
        <taxon>Thiovibrio</taxon>
    </lineage>
</organism>
<gene>
    <name evidence="8" type="ORF">OLX77_02510</name>
</gene>
<feature type="transmembrane region" description="Helical" evidence="7">
    <location>
        <begin position="42"/>
        <end position="64"/>
    </location>
</feature>
<evidence type="ECO:0000256" key="6">
    <source>
        <dbReference type="ARBA" id="ARBA00023136"/>
    </source>
</evidence>
<proteinExistence type="inferred from homology"/>
<keyword evidence="9" id="KW-1185">Reference proteome</keyword>
<accession>A0A9X4MEW9</accession>
<dbReference type="EMBL" id="JAPHEH010000001">
    <property type="protein sequence ID" value="MDG4475031.1"/>
    <property type="molecule type" value="Genomic_DNA"/>
</dbReference>
<keyword evidence="6 7" id="KW-0472">Membrane</keyword>
<dbReference type="InterPro" id="IPR032808">
    <property type="entry name" value="DoxX"/>
</dbReference>
<name>A0A9X4MEW9_9BACT</name>
<comment type="similarity">
    <text evidence="2">Belongs to the DoxX family.</text>
</comment>
<dbReference type="AlphaFoldDB" id="A0A9X4MEW9"/>
<keyword evidence="5 7" id="KW-1133">Transmembrane helix</keyword>
<feature type="transmembrane region" description="Helical" evidence="7">
    <location>
        <begin position="118"/>
        <end position="139"/>
    </location>
</feature>
<keyword evidence="4 7" id="KW-0812">Transmembrane</keyword>
<sequence length="154" mass="16582">MVKTLAATDNSPAQLLIRLALGVVIFPHGAQKLLGWFGGGGYGATVAAFTALGFPLWAIILLMVTEVGGSLLLILGLFTRVWALAIGTAIIICVKMNHLQHGFFMNWFGQQQGEGYEYHLLVLGIALALVVRGGGMLSFDRLLAKERRRGGIVF</sequence>
<evidence type="ECO:0000256" key="3">
    <source>
        <dbReference type="ARBA" id="ARBA00022475"/>
    </source>
</evidence>
<feature type="transmembrane region" description="Helical" evidence="7">
    <location>
        <begin position="71"/>
        <end position="98"/>
    </location>
</feature>
<reference evidence="8" key="2">
    <citation type="submission" date="2022-10" db="EMBL/GenBank/DDBJ databases">
        <authorList>
            <person name="Aronson H.S."/>
        </authorList>
    </citation>
    <scope>NUCLEOTIDE SEQUENCE</scope>
    <source>
        <strain evidence="8">RS19-109</strain>
    </source>
</reference>
<dbReference type="PANTHER" id="PTHR33452:SF1">
    <property type="entry name" value="INNER MEMBRANE PROTEIN YPHA-RELATED"/>
    <property type="match status" value="1"/>
</dbReference>
<dbReference type="Pfam" id="PF07681">
    <property type="entry name" value="DoxX"/>
    <property type="match status" value="1"/>
</dbReference>
<dbReference type="InterPro" id="IPR051907">
    <property type="entry name" value="DoxX-like_oxidoreductase"/>
</dbReference>
<dbReference type="PANTHER" id="PTHR33452">
    <property type="entry name" value="OXIDOREDUCTASE CATD-RELATED"/>
    <property type="match status" value="1"/>
</dbReference>
<evidence type="ECO:0000256" key="1">
    <source>
        <dbReference type="ARBA" id="ARBA00004651"/>
    </source>
</evidence>
<evidence type="ECO:0000256" key="5">
    <source>
        <dbReference type="ARBA" id="ARBA00022989"/>
    </source>
</evidence>
<evidence type="ECO:0000256" key="7">
    <source>
        <dbReference type="SAM" id="Phobius"/>
    </source>
</evidence>
<evidence type="ECO:0000256" key="2">
    <source>
        <dbReference type="ARBA" id="ARBA00006679"/>
    </source>
</evidence>
<dbReference type="GO" id="GO:0005886">
    <property type="term" value="C:plasma membrane"/>
    <property type="evidence" value="ECO:0007669"/>
    <property type="project" value="UniProtKB-SubCell"/>
</dbReference>
<keyword evidence="3" id="KW-1003">Cell membrane</keyword>